<gene>
    <name evidence="2" type="ORF">GSTENG00031890001</name>
</gene>
<dbReference type="Pfam" id="PF17662">
    <property type="entry name" value="DUF5524"/>
    <property type="match status" value="1"/>
</dbReference>
<feature type="compositionally biased region" description="Polar residues" evidence="1">
    <location>
        <begin position="27"/>
        <end position="40"/>
    </location>
</feature>
<reference evidence="2" key="1">
    <citation type="journal article" date="2004" name="Nature">
        <title>Genome duplication in the teleost fish Tetraodon nigroviridis reveals the early vertebrate proto-karyotype.</title>
        <authorList>
            <person name="Jaillon O."/>
            <person name="Aury J.-M."/>
            <person name="Brunet F."/>
            <person name="Petit J.-L."/>
            <person name="Stange-Thomann N."/>
            <person name="Mauceli E."/>
            <person name="Bouneau L."/>
            <person name="Fischer C."/>
            <person name="Ozouf-Costaz C."/>
            <person name="Bernot A."/>
            <person name="Nicaud S."/>
            <person name="Jaffe D."/>
            <person name="Fisher S."/>
            <person name="Lutfalla G."/>
            <person name="Dossat C."/>
            <person name="Segurens B."/>
            <person name="Dasilva C."/>
            <person name="Salanoubat M."/>
            <person name="Levy M."/>
            <person name="Boudet N."/>
            <person name="Castellano S."/>
            <person name="Anthouard V."/>
            <person name="Jubin C."/>
            <person name="Castelli V."/>
            <person name="Katinka M."/>
            <person name="Vacherie B."/>
            <person name="Biemont C."/>
            <person name="Skalli Z."/>
            <person name="Cattolico L."/>
            <person name="Poulain J."/>
            <person name="De Berardinis V."/>
            <person name="Cruaud C."/>
            <person name="Duprat S."/>
            <person name="Brottier P."/>
            <person name="Coutanceau J.-P."/>
            <person name="Gouzy J."/>
            <person name="Parra G."/>
            <person name="Lardier G."/>
            <person name="Chapple C."/>
            <person name="McKernan K.J."/>
            <person name="McEwan P."/>
            <person name="Bosak S."/>
            <person name="Kellis M."/>
            <person name="Volff J.-N."/>
            <person name="Guigo R."/>
            <person name="Zody M.C."/>
            <person name="Mesirov J."/>
            <person name="Lindblad-Toh K."/>
            <person name="Birren B."/>
            <person name="Nusbaum C."/>
            <person name="Kahn D."/>
            <person name="Robinson-Rechavi M."/>
            <person name="Laudet V."/>
            <person name="Schachter V."/>
            <person name="Quetier F."/>
            <person name="Saurin W."/>
            <person name="Scarpelli C."/>
            <person name="Wincker P."/>
            <person name="Lander E.S."/>
            <person name="Weissenbach J."/>
            <person name="Roest Crollius H."/>
        </authorList>
    </citation>
    <scope>NUCLEOTIDE SEQUENCE [LARGE SCALE GENOMIC DNA]</scope>
</reference>
<name>Q4RMT4_TETNG</name>
<proteinExistence type="predicted"/>
<feature type="compositionally biased region" description="Polar residues" evidence="1">
    <location>
        <begin position="102"/>
        <end position="112"/>
    </location>
</feature>
<feature type="region of interest" description="Disordered" evidence="1">
    <location>
        <begin position="1"/>
        <end position="49"/>
    </location>
</feature>
<dbReference type="KEGG" id="tng:GSTEN00031890G001"/>
<feature type="compositionally biased region" description="Basic and acidic residues" evidence="1">
    <location>
        <begin position="75"/>
        <end position="85"/>
    </location>
</feature>
<accession>Q4RMT4</accession>
<organism evidence="2">
    <name type="scientific">Tetraodon nigroviridis</name>
    <name type="common">Spotted green pufferfish</name>
    <name type="synonym">Chelonodon nigroviridis</name>
    <dbReference type="NCBI Taxonomy" id="99883"/>
    <lineage>
        <taxon>Eukaryota</taxon>
        <taxon>Metazoa</taxon>
        <taxon>Chordata</taxon>
        <taxon>Craniata</taxon>
        <taxon>Vertebrata</taxon>
        <taxon>Euteleostomi</taxon>
        <taxon>Actinopterygii</taxon>
        <taxon>Neopterygii</taxon>
        <taxon>Teleostei</taxon>
        <taxon>Neoteleostei</taxon>
        <taxon>Acanthomorphata</taxon>
        <taxon>Eupercaria</taxon>
        <taxon>Tetraodontiformes</taxon>
        <taxon>Tetradontoidea</taxon>
        <taxon>Tetraodontidae</taxon>
        <taxon>Tetraodon</taxon>
    </lineage>
</organism>
<reference evidence="2" key="2">
    <citation type="submission" date="2004-02" db="EMBL/GenBank/DDBJ databases">
        <authorList>
            <consortium name="Genoscope"/>
            <consortium name="Whitehead Institute Centre for Genome Research"/>
        </authorList>
    </citation>
    <scope>NUCLEOTIDE SEQUENCE</scope>
</reference>
<feature type="region of interest" description="Disordered" evidence="1">
    <location>
        <begin position="69"/>
        <end position="147"/>
    </location>
</feature>
<evidence type="ECO:0000313" key="2">
    <source>
        <dbReference type="EMBL" id="CAG10298.1"/>
    </source>
</evidence>
<protein>
    <submittedName>
        <fullName evidence="2">Chromosome 3 SCAF15018, whole genome shotgun sequence</fullName>
    </submittedName>
</protein>
<evidence type="ECO:0000256" key="1">
    <source>
        <dbReference type="SAM" id="MobiDB-lite"/>
    </source>
</evidence>
<feature type="region of interest" description="Disordered" evidence="1">
    <location>
        <begin position="182"/>
        <end position="213"/>
    </location>
</feature>
<dbReference type="EMBL" id="CAAE01015018">
    <property type="protein sequence ID" value="CAG10298.1"/>
    <property type="molecule type" value="Genomic_DNA"/>
</dbReference>
<dbReference type="InterPro" id="IPR040247">
    <property type="entry name" value="DUF5524"/>
</dbReference>
<dbReference type="PANTHER" id="PTHR31097:SF3">
    <property type="entry name" value="SI:DKEY-276J7.1"/>
    <property type="match status" value="1"/>
</dbReference>
<feature type="compositionally biased region" description="Polar residues" evidence="1">
    <location>
        <begin position="194"/>
        <end position="205"/>
    </location>
</feature>
<sequence>MSAAVPNHRRTKPGGIKPGAATAGVTGPTSQIPGLSQSADVSVPVERTSGRRVGIFETDSDYVKLAKSGGHKGLLSHDDVDEKPTKAYTPHSNFFGGDESGSKATSPDSQAKAQVKPLSAPFGTDDGASWDRDKCCPDKQVSPDGVCDGVEGLTLTSKYKRVSFDKKAAPVSMSKLLSHGYVEEKKTPTDDDASSVTSEQTSTVATEDVDELE</sequence>
<dbReference type="PANTHER" id="PTHR31097">
    <property type="entry name" value="SI:DKEY-276J7.1"/>
    <property type="match status" value="1"/>
</dbReference>
<dbReference type="OrthoDB" id="10012494at2759"/>
<dbReference type="AlphaFoldDB" id="Q4RMT4"/>